<proteinExistence type="predicted"/>
<sequence>MCGHLGIDQSHGLDSDGDTPMLEACTAETIDMNADIDMYDVDDIPSDRGGNLAIEDILRGKSGSSQRYITTTPTSRTSAIIETKDTGPLPERTEGKNVHEVYSCWAALP</sequence>
<reference evidence="1" key="1">
    <citation type="submission" date="2021-03" db="EMBL/GenBank/DDBJ databases">
        <title>Revisited historic fungal species revealed as producer of novel bioactive compounds through whole genome sequencing and comparative genomics.</title>
        <authorList>
            <person name="Vignolle G.A."/>
            <person name="Hochenegger N."/>
            <person name="Mach R.L."/>
            <person name="Mach-Aigner A.R."/>
            <person name="Javad Rahimi M."/>
            <person name="Salim K.A."/>
            <person name="Chan C.M."/>
            <person name="Lim L.B.L."/>
            <person name="Cai F."/>
            <person name="Druzhinina I.S."/>
            <person name="U'Ren J.M."/>
            <person name="Derntl C."/>
        </authorList>
    </citation>
    <scope>NUCLEOTIDE SEQUENCE</scope>
    <source>
        <strain evidence="1">TUCIM 5799</strain>
    </source>
</reference>
<name>A0A9Q0AH51_9PEZI</name>
<evidence type="ECO:0000313" key="2">
    <source>
        <dbReference type="Proteomes" id="UP000829685"/>
    </source>
</evidence>
<dbReference type="Proteomes" id="UP000829685">
    <property type="component" value="Unassembled WGS sequence"/>
</dbReference>
<dbReference type="EMBL" id="JAFIMR010000048">
    <property type="protein sequence ID" value="KAI1855977.1"/>
    <property type="molecule type" value="Genomic_DNA"/>
</dbReference>
<dbReference type="AlphaFoldDB" id="A0A9Q0AH51"/>
<evidence type="ECO:0000313" key="1">
    <source>
        <dbReference type="EMBL" id="KAI1855977.1"/>
    </source>
</evidence>
<protein>
    <submittedName>
        <fullName evidence="1">Uncharacterized protein</fullName>
    </submittedName>
</protein>
<keyword evidence="2" id="KW-1185">Reference proteome</keyword>
<comment type="caution">
    <text evidence="1">The sequence shown here is derived from an EMBL/GenBank/DDBJ whole genome shotgun (WGS) entry which is preliminary data.</text>
</comment>
<organism evidence="1 2">
    <name type="scientific">Neoarthrinium moseri</name>
    <dbReference type="NCBI Taxonomy" id="1658444"/>
    <lineage>
        <taxon>Eukaryota</taxon>
        <taxon>Fungi</taxon>
        <taxon>Dikarya</taxon>
        <taxon>Ascomycota</taxon>
        <taxon>Pezizomycotina</taxon>
        <taxon>Sordariomycetes</taxon>
        <taxon>Xylariomycetidae</taxon>
        <taxon>Amphisphaeriales</taxon>
        <taxon>Apiosporaceae</taxon>
        <taxon>Neoarthrinium</taxon>
    </lineage>
</organism>
<accession>A0A9Q0AH51</accession>
<gene>
    <name evidence="1" type="ORF">JX265_012060</name>
</gene>